<dbReference type="PANTHER" id="PTHR23354">
    <property type="entry name" value="NUCLEOLAR PROTEIN 7/ESTROGEN RECEPTOR COACTIVATOR-RELATED"/>
    <property type="match status" value="1"/>
</dbReference>
<sequence length="530" mass="59117">MVTLTKKIATIELKGQINADTIISNNKMENFVKQLISMVNAKSSSVRMSGEINLISKSQLATPNNGSSANEREELRLTHQLKHHQTEHLMELYMFFIVSYNVTYLNASAKEPNNTKTKQKHKDVDSIGIPVQEYSATPIRCINYVIAKLVTARDYLQSVTHKNENNYDDSDGSDKSSKQKLKTSKPKPKPSDGQSGAAKSYVVSVSDLGLVDRTITVVTDRSNSSSVIRHNYGHGSAASLCDHNSCESDVDDESAKLLGQHKSPDKTNNPSLGMANIEADISPIVSTYGNNCDYVQKIQNAFPIKNEGICQINFFSFSPLSYFCLTSFFVSICLTCVHAKAFFQPKLLQGKSHILNAEMINNLCRWFPLGLQSSDWKLLFTTEIHGTSFLTLYERIKNQGSTLFIIQDTNHFVFGVFISEPWPSKGTDTFFGGSDTFVFRVSPNPICCNWQKSNRYFVLAQPDSITFGGGYVLFFYLTIENVINRHSPALRLAANFALGVSQESETFANPCLASQIDFHVVNMEVWGIDD</sequence>
<dbReference type="Pfam" id="PF07534">
    <property type="entry name" value="TLD"/>
    <property type="match status" value="1"/>
</dbReference>
<comment type="caution">
    <text evidence="3">The sequence shown here is derived from an EMBL/GenBank/DDBJ whole genome shotgun (WGS) entry which is preliminary data.</text>
</comment>
<accession>X6N8A0</accession>
<evidence type="ECO:0000313" key="3">
    <source>
        <dbReference type="EMBL" id="ETO21964.1"/>
    </source>
</evidence>
<gene>
    <name evidence="3" type="ORF">RFI_15239</name>
</gene>
<proteinExistence type="predicted"/>
<keyword evidence="4" id="KW-1185">Reference proteome</keyword>
<evidence type="ECO:0000256" key="1">
    <source>
        <dbReference type="SAM" id="MobiDB-lite"/>
    </source>
</evidence>
<dbReference type="PROSITE" id="PS51886">
    <property type="entry name" value="TLDC"/>
    <property type="match status" value="1"/>
</dbReference>
<protein>
    <submittedName>
        <fullName evidence="3">WD-40 repeat-containing protein</fullName>
    </submittedName>
</protein>
<dbReference type="Proteomes" id="UP000023152">
    <property type="component" value="Unassembled WGS sequence"/>
</dbReference>
<dbReference type="InterPro" id="IPR006571">
    <property type="entry name" value="TLDc_dom"/>
</dbReference>
<dbReference type="EMBL" id="ASPP01011151">
    <property type="protein sequence ID" value="ETO21964.1"/>
    <property type="molecule type" value="Genomic_DNA"/>
</dbReference>
<dbReference type="SMART" id="SM00584">
    <property type="entry name" value="TLDc"/>
    <property type="match status" value="1"/>
</dbReference>
<reference evidence="3 4" key="1">
    <citation type="journal article" date="2013" name="Curr. Biol.">
        <title>The Genome of the Foraminiferan Reticulomyxa filosa.</title>
        <authorList>
            <person name="Glockner G."/>
            <person name="Hulsmann N."/>
            <person name="Schleicher M."/>
            <person name="Noegel A.A."/>
            <person name="Eichinger L."/>
            <person name="Gallinger C."/>
            <person name="Pawlowski J."/>
            <person name="Sierra R."/>
            <person name="Euteneuer U."/>
            <person name="Pillet L."/>
            <person name="Moustafa A."/>
            <person name="Platzer M."/>
            <person name="Groth M."/>
            <person name="Szafranski K."/>
            <person name="Schliwa M."/>
        </authorList>
    </citation>
    <scope>NUCLEOTIDE SEQUENCE [LARGE SCALE GENOMIC DNA]</scope>
</reference>
<name>X6N8A0_RETFI</name>
<feature type="compositionally biased region" description="Basic residues" evidence="1">
    <location>
        <begin position="178"/>
        <end position="188"/>
    </location>
</feature>
<evidence type="ECO:0000313" key="4">
    <source>
        <dbReference type="Proteomes" id="UP000023152"/>
    </source>
</evidence>
<feature type="domain" description="TLDc" evidence="2">
    <location>
        <begin position="353"/>
        <end position="529"/>
    </location>
</feature>
<dbReference type="AlphaFoldDB" id="X6N8A0"/>
<organism evidence="3 4">
    <name type="scientific">Reticulomyxa filosa</name>
    <dbReference type="NCBI Taxonomy" id="46433"/>
    <lineage>
        <taxon>Eukaryota</taxon>
        <taxon>Sar</taxon>
        <taxon>Rhizaria</taxon>
        <taxon>Retaria</taxon>
        <taxon>Foraminifera</taxon>
        <taxon>Monothalamids</taxon>
        <taxon>Reticulomyxidae</taxon>
        <taxon>Reticulomyxa</taxon>
    </lineage>
</organism>
<evidence type="ECO:0000259" key="2">
    <source>
        <dbReference type="PROSITE" id="PS51886"/>
    </source>
</evidence>
<feature type="region of interest" description="Disordered" evidence="1">
    <location>
        <begin position="162"/>
        <end position="198"/>
    </location>
</feature>
<dbReference type="OrthoDB" id="26679at2759"/>